<evidence type="ECO:0000259" key="2">
    <source>
        <dbReference type="Pfam" id="PF10180"/>
    </source>
</evidence>
<keyword evidence="4" id="KW-1185">Reference proteome</keyword>
<dbReference type="EMBL" id="ML976768">
    <property type="protein sequence ID" value="KAF1965130.1"/>
    <property type="molecule type" value="Genomic_DNA"/>
</dbReference>
<feature type="region of interest" description="Disordered" evidence="1">
    <location>
        <begin position="18"/>
        <end position="86"/>
    </location>
</feature>
<name>A0A6A5ULA2_9PLEO</name>
<feature type="compositionally biased region" description="Polar residues" evidence="1">
    <location>
        <begin position="288"/>
        <end position="299"/>
    </location>
</feature>
<dbReference type="PANTHER" id="PTHR22306:SF2">
    <property type="entry name" value="CHROMOSOME 7 OPEN READING FRAME 50"/>
    <property type="match status" value="1"/>
</dbReference>
<protein>
    <recommendedName>
        <fullName evidence="2">WKF domain-containing protein</fullName>
    </recommendedName>
</protein>
<proteinExistence type="predicted"/>
<feature type="compositionally biased region" description="Acidic residues" evidence="1">
    <location>
        <begin position="486"/>
        <end position="508"/>
    </location>
</feature>
<organism evidence="3 4">
    <name type="scientific">Bimuria novae-zelandiae CBS 107.79</name>
    <dbReference type="NCBI Taxonomy" id="1447943"/>
    <lineage>
        <taxon>Eukaryota</taxon>
        <taxon>Fungi</taxon>
        <taxon>Dikarya</taxon>
        <taxon>Ascomycota</taxon>
        <taxon>Pezizomycotina</taxon>
        <taxon>Dothideomycetes</taxon>
        <taxon>Pleosporomycetidae</taxon>
        <taxon>Pleosporales</taxon>
        <taxon>Massarineae</taxon>
        <taxon>Didymosphaeriaceae</taxon>
        <taxon>Bimuria</taxon>
    </lineage>
</organism>
<feature type="compositionally biased region" description="Polar residues" evidence="1">
    <location>
        <begin position="237"/>
        <end position="252"/>
    </location>
</feature>
<dbReference type="AlphaFoldDB" id="A0A6A5ULA2"/>
<feature type="region of interest" description="Disordered" evidence="1">
    <location>
        <begin position="282"/>
        <end position="309"/>
    </location>
</feature>
<feature type="region of interest" description="Disordered" evidence="1">
    <location>
        <begin position="99"/>
        <end position="252"/>
    </location>
</feature>
<feature type="compositionally biased region" description="Polar residues" evidence="1">
    <location>
        <begin position="32"/>
        <end position="44"/>
    </location>
</feature>
<dbReference type="OrthoDB" id="10261563at2759"/>
<evidence type="ECO:0000313" key="3">
    <source>
        <dbReference type="EMBL" id="KAF1965130.1"/>
    </source>
</evidence>
<dbReference type="Pfam" id="PF10180">
    <property type="entry name" value="WKF"/>
    <property type="match status" value="1"/>
</dbReference>
<dbReference type="PANTHER" id="PTHR22306">
    <property type="entry name" value="CHROMOSOME 7 OPEN READING FRAME 50"/>
    <property type="match status" value="1"/>
</dbReference>
<feature type="domain" description="WKF" evidence="2">
    <location>
        <begin position="314"/>
        <end position="374"/>
    </location>
</feature>
<feature type="region of interest" description="Disordered" evidence="1">
    <location>
        <begin position="451"/>
        <end position="551"/>
    </location>
</feature>
<evidence type="ECO:0000256" key="1">
    <source>
        <dbReference type="SAM" id="MobiDB-lite"/>
    </source>
</evidence>
<dbReference type="InterPro" id="IPR019327">
    <property type="entry name" value="WKF"/>
</dbReference>
<sequence length="551" mass="60797">MAQPGAFVPAWKRLGLKLKNSSDADSNHQAEEQQNGQHPAQNGSAVREDSNASHNTKSKSKLGKRKHHSEAADIEGESVKKSKHDRENGFPIAYAVAVPDVEVDSPKLAPSQAPTPDQTPLKGDANYRRKKSGDSNYRKKAPKQAKSDQKTSWPSIENTDDQRESRQNLSVPRITRTPSLSPGHLDLAPNGSTLLPSTEMDFPPLRALATPERQQRVSTKDSSSSLTPQKTDRRKSVTFTPDTKTGDGNSASNLFKKWVAEQKGPSADFTPAEVADFTEPPKVHVANDNPNPISKTLKGTTAPKGKKDPSRYLNYLSQYQHERSNWKFNKAIQNDVLDNALNIFRIPDDYSEALLEYVGGLQGAGVIERLKERWTKAIEEIDEAERQNPMDEREAMKETALQERLSKERKRRRLDGDVEGMMNHPYSEGYIRRLKRSRAEALCAALKVPMPATTPQSGLRQIARQEASAQNNARKVKRTKRRTDVSSDESSDSSSSSEEESSSDESSEGDSASAMSSDADESEEDKNTSDSESDTDSSAESGDNASEADSD</sequence>
<gene>
    <name evidence="3" type="ORF">BU23DRAFT_34998</name>
</gene>
<feature type="compositionally biased region" description="Basic and acidic residues" evidence="1">
    <location>
        <begin position="77"/>
        <end position="86"/>
    </location>
</feature>
<feature type="compositionally biased region" description="Polar residues" evidence="1">
    <location>
        <begin position="220"/>
        <end position="229"/>
    </location>
</feature>
<feature type="compositionally biased region" description="Basic residues" evidence="1">
    <location>
        <begin position="56"/>
        <end position="68"/>
    </location>
</feature>
<feature type="compositionally biased region" description="Basic and acidic residues" evidence="1">
    <location>
        <begin position="20"/>
        <end position="31"/>
    </location>
</feature>
<evidence type="ECO:0000313" key="4">
    <source>
        <dbReference type="Proteomes" id="UP000800036"/>
    </source>
</evidence>
<accession>A0A6A5ULA2</accession>
<dbReference type="Proteomes" id="UP000800036">
    <property type="component" value="Unassembled WGS sequence"/>
</dbReference>
<reference evidence="3" key="1">
    <citation type="journal article" date="2020" name="Stud. Mycol.">
        <title>101 Dothideomycetes genomes: a test case for predicting lifestyles and emergence of pathogens.</title>
        <authorList>
            <person name="Haridas S."/>
            <person name="Albert R."/>
            <person name="Binder M."/>
            <person name="Bloem J."/>
            <person name="Labutti K."/>
            <person name="Salamov A."/>
            <person name="Andreopoulos B."/>
            <person name="Baker S."/>
            <person name="Barry K."/>
            <person name="Bills G."/>
            <person name="Bluhm B."/>
            <person name="Cannon C."/>
            <person name="Castanera R."/>
            <person name="Culley D."/>
            <person name="Daum C."/>
            <person name="Ezra D."/>
            <person name="Gonzalez J."/>
            <person name="Henrissat B."/>
            <person name="Kuo A."/>
            <person name="Liang C."/>
            <person name="Lipzen A."/>
            <person name="Lutzoni F."/>
            <person name="Magnuson J."/>
            <person name="Mondo S."/>
            <person name="Nolan M."/>
            <person name="Ohm R."/>
            <person name="Pangilinan J."/>
            <person name="Park H.-J."/>
            <person name="Ramirez L."/>
            <person name="Alfaro M."/>
            <person name="Sun H."/>
            <person name="Tritt A."/>
            <person name="Yoshinaga Y."/>
            <person name="Zwiers L.-H."/>
            <person name="Turgeon B."/>
            <person name="Goodwin S."/>
            <person name="Spatafora J."/>
            <person name="Crous P."/>
            <person name="Grigoriev I."/>
        </authorList>
    </citation>
    <scope>NUCLEOTIDE SEQUENCE</scope>
    <source>
        <strain evidence="3">CBS 107.79</strain>
    </source>
</reference>